<dbReference type="FunFam" id="3.40.50.2000:FF:000019">
    <property type="entry name" value="Glycosyltransferase"/>
    <property type="match status" value="1"/>
</dbReference>
<dbReference type="PANTHER" id="PTHR11926:SF1560">
    <property type="entry name" value="UDP-GLYCOSYLTRANSFERASE 74E1-RELATED"/>
    <property type="match status" value="1"/>
</dbReference>
<dbReference type="AlphaFoldDB" id="A0AAD8NRB7"/>
<gene>
    <name evidence="6" type="ORF">QVD17_27709</name>
</gene>
<name>A0AAD8NRB7_TARER</name>
<evidence type="ECO:0000256" key="4">
    <source>
        <dbReference type="RuleBase" id="RU003718"/>
    </source>
</evidence>
<accession>A0AAD8NRB7</accession>
<protein>
    <recommendedName>
        <fullName evidence="5">Glycosyltransferase</fullName>
        <ecNumber evidence="5">2.4.1.-</ecNumber>
    </recommendedName>
</protein>
<dbReference type="Gene3D" id="3.40.50.2000">
    <property type="entry name" value="Glycogen Phosphorylase B"/>
    <property type="match status" value="2"/>
</dbReference>
<evidence type="ECO:0000313" key="6">
    <source>
        <dbReference type="EMBL" id="KAK1418564.1"/>
    </source>
</evidence>
<comment type="similarity">
    <text evidence="1 4">Belongs to the UDP-glycosyltransferase family.</text>
</comment>
<evidence type="ECO:0000256" key="1">
    <source>
        <dbReference type="ARBA" id="ARBA00009995"/>
    </source>
</evidence>
<proteinExistence type="inferred from homology"/>
<keyword evidence="3 4" id="KW-0808">Transferase</keyword>
<evidence type="ECO:0000256" key="5">
    <source>
        <dbReference type="RuleBase" id="RU362057"/>
    </source>
</evidence>
<comment type="caution">
    <text evidence="6">The sequence shown here is derived from an EMBL/GenBank/DDBJ whole genome shotgun (WGS) entry which is preliminary data.</text>
</comment>
<sequence length="460" mass="52001">MADEQHKKINKPPHVLLISFPTQGHINPMIQFAKRLLSKDVKTTLVTTTFHLNNNLYHRKNTTSIKIEPISDGFDEGGYIESAEHYLKRFKEVGSKSLADLIKKLQSEGETIDAIVYDSFVTWALEVAMEFGIDGGAFFTQACGVNSIYYHVHKGLISLPLGPTVSVPRLPQLELWETPSFVHSLGSYPSLSETVFGQFGNIEQARWVFSNSFYQLEEEVIKWLRKIWELKVIGPTLPSMYLDKRLEDDKDYGFNLFKANHTICLNWLNDKPKKSVVYVSFGSVAEIGHAQMEEIAWGLCDSNMNFLWVVRAEEEEKLPKDFIDTKITGKGLIVPWCKQLDVLAHESVGCFVTHCGFNSTLEAIGMGVPVVAMPQWTDQITNAKFLDEIWGVGVRVKADENRIVRRGDLVLGIKKIMEEEQGVVARKNASKWRDLAKLAVDEGGSSDKDIDEFVRELIKA</sequence>
<keyword evidence="2 4" id="KW-0328">Glycosyltransferase</keyword>
<dbReference type="PROSITE" id="PS00375">
    <property type="entry name" value="UDPGT"/>
    <property type="match status" value="1"/>
</dbReference>
<evidence type="ECO:0000313" key="7">
    <source>
        <dbReference type="Proteomes" id="UP001229421"/>
    </source>
</evidence>
<dbReference type="EMBL" id="JAUHHV010000007">
    <property type="protein sequence ID" value="KAK1418564.1"/>
    <property type="molecule type" value="Genomic_DNA"/>
</dbReference>
<dbReference type="GO" id="GO:0080043">
    <property type="term" value="F:quercetin 3-O-glucosyltransferase activity"/>
    <property type="evidence" value="ECO:0007669"/>
    <property type="project" value="TreeGrafter"/>
</dbReference>
<dbReference type="Proteomes" id="UP001229421">
    <property type="component" value="Unassembled WGS sequence"/>
</dbReference>
<dbReference type="EC" id="2.4.1.-" evidence="5"/>
<dbReference type="FunFam" id="3.40.50.2000:FF:000057">
    <property type="entry name" value="Glycosyltransferase"/>
    <property type="match status" value="1"/>
</dbReference>
<dbReference type="CDD" id="cd03784">
    <property type="entry name" value="GT1_Gtf-like"/>
    <property type="match status" value="1"/>
</dbReference>
<dbReference type="GO" id="GO:0080044">
    <property type="term" value="F:quercetin 7-O-glucosyltransferase activity"/>
    <property type="evidence" value="ECO:0007669"/>
    <property type="project" value="TreeGrafter"/>
</dbReference>
<reference evidence="6" key="1">
    <citation type="journal article" date="2023" name="bioRxiv">
        <title>Improved chromosome-level genome assembly for marigold (Tagetes erecta).</title>
        <authorList>
            <person name="Jiang F."/>
            <person name="Yuan L."/>
            <person name="Wang S."/>
            <person name="Wang H."/>
            <person name="Xu D."/>
            <person name="Wang A."/>
            <person name="Fan W."/>
        </authorList>
    </citation>
    <scope>NUCLEOTIDE SEQUENCE</scope>
    <source>
        <strain evidence="6">WSJ</strain>
        <tissue evidence="6">Leaf</tissue>
    </source>
</reference>
<keyword evidence="7" id="KW-1185">Reference proteome</keyword>
<evidence type="ECO:0000256" key="3">
    <source>
        <dbReference type="ARBA" id="ARBA00022679"/>
    </source>
</evidence>
<organism evidence="6 7">
    <name type="scientific">Tagetes erecta</name>
    <name type="common">African marigold</name>
    <dbReference type="NCBI Taxonomy" id="13708"/>
    <lineage>
        <taxon>Eukaryota</taxon>
        <taxon>Viridiplantae</taxon>
        <taxon>Streptophyta</taxon>
        <taxon>Embryophyta</taxon>
        <taxon>Tracheophyta</taxon>
        <taxon>Spermatophyta</taxon>
        <taxon>Magnoliopsida</taxon>
        <taxon>eudicotyledons</taxon>
        <taxon>Gunneridae</taxon>
        <taxon>Pentapetalae</taxon>
        <taxon>asterids</taxon>
        <taxon>campanulids</taxon>
        <taxon>Asterales</taxon>
        <taxon>Asteraceae</taxon>
        <taxon>Asteroideae</taxon>
        <taxon>Heliantheae alliance</taxon>
        <taxon>Tageteae</taxon>
        <taxon>Tagetes</taxon>
    </lineage>
</organism>
<dbReference type="InterPro" id="IPR002213">
    <property type="entry name" value="UDP_glucos_trans"/>
</dbReference>
<evidence type="ECO:0000256" key="2">
    <source>
        <dbReference type="ARBA" id="ARBA00022676"/>
    </source>
</evidence>
<dbReference type="SUPFAM" id="SSF53756">
    <property type="entry name" value="UDP-Glycosyltransferase/glycogen phosphorylase"/>
    <property type="match status" value="1"/>
</dbReference>
<dbReference type="Pfam" id="PF00201">
    <property type="entry name" value="UDPGT"/>
    <property type="match status" value="1"/>
</dbReference>
<dbReference type="PANTHER" id="PTHR11926">
    <property type="entry name" value="GLUCOSYL/GLUCURONOSYL TRANSFERASES"/>
    <property type="match status" value="1"/>
</dbReference>
<dbReference type="InterPro" id="IPR035595">
    <property type="entry name" value="UDP_glycos_trans_CS"/>
</dbReference>